<feature type="domain" description="HTH araC/xylS-type" evidence="4">
    <location>
        <begin position="179"/>
        <end position="277"/>
    </location>
</feature>
<evidence type="ECO:0000259" key="4">
    <source>
        <dbReference type="PROSITE" id="PS01124"/>
    </source>
</evidence>
<dbReference type="InterPro" id="IPR009057">
    <property type="entry name" value="Homeodomain-like_sf"/>
</dbReference>
<organism evidence="5 6">
    <name type="scientific">Paenibacillus roseopurpureus</name>
    <dbReference type="NCBI Taxonomy" id="2918901"/>
    <lineage>
        <taxon>Bacteria</taxon>
        <taxon>Bacillati</taxon>
        <taxon>Bacillota</taxon>
        <taxon>Bacilli</taxon>
        <taxon>Bacillales</taxon>
        <taxon>Paenibacillaceae</taxon>
        <taxon>Paenibacillus</taxon>
    </lineage>
</organism>
<name>A0AA96LJ55_9BACL</name>
<dbReference type="GO" id="GO:0043565">
    <property type="term" value="F:sequence-specific DNA binding"/>
    <property type="evidence" value="ECO:0007669"/>
    <property type="project" value="InterPro"/>
</dbReference>
<evidence type="ECO:0000256" key="3">
    <source>
        <dbReference type="ARBA" id="ARBA00023163"/>
    </source>
</evidence>
<protein>
    <submittedName>
        <fullName evidence="5">AraC family transcriptional regulator</fullName>
    </submittedName>
</protein>
<proteinExistence type="predicted"/>
<keyword evidence="1" id="KW-0805">Transcription regulation</keyword>
<keyword evidence="2" id="KW-0238">DNA-binding</keyword>
<dbReference type="InterPro" id="IPR003313">
    <property type="entry name" value="AraC-bd"/>
</dbReference>
<sequence>MNYEFLNRFSPKLLDVVERNAEYWDKFNYQLLREHTLLHSLAYVHAGEGTLRVGEGIRPLLPGTVFQIWPGQRMQIDTDRLKPVCFYSVHFQYGLLHWEGVKGEWREACGPLPIGDHLNLLSNPEVEDVFLRMFQDWKHKHAGYEWQVRVGFLEALRLIVAADAKEIATKEEGSAAAVREAISYIKANLHENVTRDDMAQHVTLSPAYFSSLFKKHTGTSPIQYLTRLRLDQAKHLLRQTELPIKQVAEAVGFEDSFYFTRLFTKETGISPRNYRHA</sequence>
<evidence type="ECO:0000313" key="6">
    <source>
        <dbReference type="Proteomes" id="UP001304650"/>
    </source>
</evidence>
<dbReference type="RefSeq" id="WP_314796568.1">
    <property type="nucleotide sequence ID" value="NZ_CP130319.1"/>
</dbReference>
<accession>A0AA96LJ55</accession>
<dbReference type="PANTHER" id="PTHR43280">
    <property type="entry name" value="ARAC-FAMILY TRANSCRIPTIONAL REGULATOR"/>
    <property type="match status" value="1"/>
</dbReference>
<dbReference type="PROSITE" id="PS01124">
    <property type="entry name" value="HTH_ARAC_FAMILY_2"/>
    <property type="match status" value="1"/>
</dbReference>
<reference evidence="5" key="1">
    <citation type="submission" date="2022-02" db="EMBL/GenBank/DDBJ databases">
        <title>Paenibacillus sp. MBLB1832 Whole Genome Shotgun Sequencing.</title>
        <authorList>
            <person name="Hwang C.Y."/>
            <person name="Cho E.-S."/>
            <person name="Seo M.-J."/>
        </authorList>
    </citation>
    <scope>NUCLEOTIDE SEQUENCE</scope>
    <source>
        <strain evidence="5">MBLB1832</strain>
    </source>
</reference>
<dbReference type="PROSITE" id="PS00041">
    <property type="entry name" value="HTH_ARAC_FAMILY_1"/>
    <property type="match status" value="1"/>
</dbReference>
<evidence type="ECO:0000256" key="2">
    <source>
        <dbReference type="ARBA" id="ARBA00023125"/>
    </source>
</evidence>
<dbReference type="SUPFAM" id="SSF46689">
    <property type="entry name" value="Homeodomain-like"/>
    <property type="match status" value="2"/>
</dbReference>
<dbReference type="PANTHER" id="PTHR43280:SF30">
    <property type="entry name" value="MMSAB OPERON REGULATORY PROTEIN"/>
    <property type="match status" value="1"/>
</dbReference>
<dbReference type="SUPFAM" id="SSF51215">
    <property type="entry name" value="Regulatory protein AraC"/>
    <property type="match status" value="1"/>
</dbReference>
<keyword evidence="6" id="KW-1185">Reference proteome</keyword>
<dbReference type="EMBL" id="CP130319">
    <property type="protein sequence ID" value="WNR42812.1"/>
    <property type="molecule type" value="Genomic_DNA"/>
</dbReference>
<dbReference type="InterPro" id="IPR037923">
    <property type="entry name" value="HTH-like"/>
</dbReference>
<dbReference type="Pfam" id="PF02311">
    <property type="entry name" value="AraC_binding"/>
    <property type="match status" value="1"/>
</dbReference>
<evidence type="ECO:0000256" key="1">
    <source>
        <dbReference type="ARBA" id="ARBA00023015"/>
    </source>
</evidence>
<dbReference type="AlphaFoldDB" id="A0AA96LJ55"/>
<dbReference type="Proteomes" id="UP001304650">
    <property type="component" value="Chromosome"/>
</dbReference>
<gene>
    <name evidence="5" type="ORF">MJB10_16995</name>
</gene>
<keyword evidence="3" id="KW-0804">Transcription</keyword>
<dbReference type="SMART" id="SM00342">
    <property type="entry name" value="HTH_ARAC"/>
    <property type="match status" value="1"/>
</dbReference>
<dbReference type="KEGG" id="proo:MJB10_16995"/>
<dbReference type="InterPro" id="IPR018060">
    <property type="entry name" value="HTH_AraC"/>
</dbReference>
<dbReference type="InterPro" id="IPR020449">
    <property type="entry name" value="Tscrpt_reg_AraC-type_HTH"/>
</dbReference>
<dbReference type="Pfam" id="PF12833">
    <property type="entry name" value="HTH_18"/>
    <property type="match status" value="1"/>
</dbReference>
<dbReference type="PRINTS" id="PR00032">
    <property type="entry name" value="HTHARAC"/>
</dbReference>
<dbReference type="GO" id="GO:0003700">
    <property type="term" value="F:DNA-binding transcription factor activity"/>
    <property type="evidence" value="ECO:0007669"/>
    <property type="project" value="InterPro"/>
</dbReference>
<dbReference type="InterPro" id="IPR018062">
    <property type="entry name" value="HTH_AraC-typ_CS"/>
</dbReference>
<evidence type="ECO:0000313" key="5">
    <source>
        <dbReference type="EMBL" id="WNR42812.1"/>
    </source>
</evidence>
<dbReference type="Gene3D" id="1.10.10.60">
    <property type="entry name" value="Homeodomain-like"/>
    <property type="match status" value="2"/>
</dbReference>